<keyword evidence="4" id="KW-0802">TPR repeat</keyword>
<dbReference type="GO" id="GO:0031072">
    <property type="term" value="F:heat shock protein binding"/>
    <property type="evidence" value="ECO:0007669"/>
    <property type="project" value="TreeGrafter"/>
</dbReference>
<dbReference type="PANTHER" id="PTHR45984:SF2">
    <property type="entry name" value="MITOCHONDRIAL IMPORT RECEPTOR SUBUNIT TOM34"/>
    <property type="match status" value="1"/>
</dbReference>
<dbReference type="Proteomes" id="UP000279833">
    <property type="component" value="Unassembled WGS sequence"/>
</dbReference>
<protein>
    <submittedName>
        <fullName evidence="7">DUF4065 domain-containing protein</fullName>
    </submittedName>
</protein>
<keyword evidence="3" id="KW-0677">Repeat</keyword>
<keyword evidence="6" id="KW-1185">Reference proteome</keyword>
<accession>A0A183JSX2</accession>
<evidence type="ECO:0000256" key="3">
    <source>
        <dbReference type="ARBA" id="ARBA00022737"/>
    </source>
</evidence>
<comment type="subcellular location">
    <subcellularLocation>
        <location evidence="1">Cytoplasm</location>
    </subcellularLocation>
</comment>
<evidence type="ECO:0000256" key="1">
    <source>
        <dbReference type="ARBA" id="ARBA00004496"/>
    </source>
</evidence>
<dbReference type="InterPro" id="IPR051982">
    <property type="entry name" value="CiliaryAsmbly_MitoImport"/>
</dbReference>
<evidence type="ECO:0000313" key="5">
    <source>
        <dbReference type="EMBL" id="VDO98464.1"/>
    </source>
</evidence>
<dbReference type="GO" id="GO:0005739">
    <property type="term" value="C:mitochondrion"/>
    <property type="evidence" value="ECO:0007669"/>
    <property type="project" value="TreeGrafter"/>
</dbReference>
<reference evidence="7" key="1">
    <citation type="submission" date="2016-06" db="UniProtKB">
        <authorList>
            <consortium name="WormBaseParasite"/>
        </authorList>
    </citation>
    <scope>IDENTIFICATION</scope>
</reference>
<gene>
    <name evidence="5" type="ORF">SCUD_LOCUS5812</name>
</gene>
<proteinExistence type="predicted"/>
<dbReference type="AlphaFoldDB" id="A0A183JSX2"/>
<evidence type="ECO:0000313" key="6">
    <source>
        <dbReference type="Proteomes" id="UP000279833"/>
    </source>
</evidence>
<dbReference type="GO" id="GO:0006626">
    <property type="term" value="P:protein targeting to mitochondrion"/>
    <property type="evidence" value="ECO:0007669"/>
    <property type="project" value="TreeGrafter"/>
</dbReference>
<keyword evidence="2" id="KW-0963">Cytoplasm</keyword>
<sequence length="100" mass="11626">MSDSVYFSERTKTYDIPISHLDFKYLDSCNDPYELEKILKTLRSGEVGRYAELESFCEEKVKKLHPNSESITEAITTGTLEQETHFSYQLSEVYGFAQMH</sequence>
<dbReference type="PANTHER" id="PTHR45984">
    <property type="entry name" value="RNA (RNA) POLYMERASE II ASSOCIATED PROTEIN HOMOLOG"/>
    <property type="match status" value="1"/>
</dbReference>
<name>A0A183JSX2_9TREM</name>
<dbReference type="WBParaSite" id="SCUD_0000581201-mRNA-1">
    <property type="protein sequence ID" value="SCUD_0000581201-mRNA-1"/>
    <property type="gene ID" value="SCUD_0000581201"/>
</dbReference>
<organism evidence="7">
    <name type="scientific">Schistosoma curassoni</name>
    <dbReference type="NCBI Taxonomy" id="6186"/>
    <lineage>
        <taxon>Eukaryota</taxon>
        <taxon>Metazoa</taxon>
        <taxon>Spiralia</taxon>
        <taxon>Lophotrochozoa</taxon>
        <taxon>Platyhelminthes</taxon>
        <taxon>Trematoda</taxon>
        <taxon>Digenea</taxon>
        <taxon>Strigeidida</taxon>
        <taxon>Schistosomatoidea</taxon>
        <taxon>Schistosomatidae</taxon>
        <taxon>Schistosoma</taxon>
    </lineage>
</organism>
<evidence type="ECO:0000313" key="7">
    <source>
        <dbReference type="WBParaSite" id="SCUD_0000581201-mRNA-1"/>
    </source>
</evidence>
<reference evidence="5 6" key="2">
    <citation type="submission" date="2018-11" db="EMBL/GenBank/DDBJ databases">
        <authorList>
            <consortium name="Pathogen Informatics"/>
        </authorList>
    </citation>
    <scope>NUCLEOTIDE SEQUENCE [LARGE SCALE GENOMIC DNA]</scope>
    <source>
        <strain evidence="5">Dakar</strain>
        <strain evidence="6">Dakar, Senegal</strain>
    </source>
</reference>
<dbReference type="GO" id="GO:0005829">
    <property type="term" value="C:cytosol"/>
    <property type="evidence" value="ECO:0007669"/>
    <property type="project" value="TreeGrafter"/>
</dbReference>
<dbReference type="EMBL" id="UZAK01010467">
    <property type="protein sequence ID" value="VDO98464.1"/>
    <property type="molecule type" value="Genomic_DNA"/>
</dbReference>
<evidence type="ECO:0000256" key="4">
    <source>
        <dbReference type="ARBA" id="ARBA00022803"/>
    </source>
</evidence>
<dbReference type="STRING" id="6186.A0A183JSX2"/>
<evidence type="ECO:0000256" key="2">
    <source>
        <dbReference type="ARBA" id="ARBA00022490"/>
    </source>
</evidence>